<protein>
    <recommendedName>
        <fullName evidence="5 6">2,3-bisphosphoglycerate-dependent phosphoglycerate mutase</fullName>
        <shortName evidence="5">BPG-dependent PGAM</shortName>
        <shortName evidence="5">PGAM</shortName>
        <shortName evidence="5">Phosphoglyceromutase</shortName>
        <shortName evidence="5">dPGM</shortName>
        <ecNumber evidence="5 6">5.4.2.11</ecNumber>
    </recommendedName>
</protein>
<dbReference type="InterPro" id="IPR005952">
    <property type="entry name" value="Phosphogly_mut1"/>
</dbReference>
<evidence type="ECO:0000256" key="3">
    <source>
        <dbReference type="ARBA" id="ARBA00023152"/>
    </source>
</evidence>
<dbReference type="EMBL" id="JABDYF010000001">
    <property type="protein sequence ID" value="MBX5088165.1"/>
    <property type="molecule type" value="Genomic_DNA"/>
</dbReference>
<dbReference type="CDD" id="cd07067">
    <property type="entry name" value="HP_PGM_like"/>
    <property type="match status" value="1"/>
</dbReference>
<dbReference type="PROSITE" id="PS00175">
    <property type="entry name" value="PG_MUTASE"/>
    <property type="match status" value="1"/>
</dbReference>
<dbReference type="EC" id="5.4.2.11" evidence="5 6"/>
<feature type="active site" description="Proton donor/acceptor" evidence="5">
    <location>
        <position position="87"/>
    </location>
</feature>
<dbReference type="PANTHER" id="PTHR11931">
    <property type="entry name" value="PHOSPHOGLYCERATE MUTASE"/>
    <property type="match status" value="1"/>
</dbReference>
<keyword evidence="4 5" id="KW-0413">Isomerase</keyword>
<evidence type="ECO:0000256" key="5">
    <source>
        <dbReference type="HAMAP-Rule" id="MF_01039"/>
    </source>
</evidence>
<feature type="compositionally biased region" description="Basic and acidic residues" evidence="7">
    <location>
        <begin position="10"/>
        <end position="19"/>
    </location>
</feature>
<name>A0ABS7I8K1_9HYPH</name>
<dbReference type="InterPro" id="IPR001345">
    <property type="entry name" value="PG/BPGM_mutase_AS"/>
</dbReference>
<dbReference type="HAMAP" id="MF_01039">
    <property type="entry name" value="PGAM_GpmA"/>
    <property type="match status" value="1"/>
</dbReference>
<feature type="binding site" evidence="5">
    <location>
        <begin position="87"/>
        <end position="90"/>
    </location>
    <ligand>
        <name>substrate</name>
    </ligand>
</feature>
<proteinExistence type="inferred from homology"/>
<dbReference type="SMART" id="SM00855">
    <property type="entry name" value="PGAM"/>
    <property type="match status" value="1"/>
</dbReference>
<keyword evidence="3 5" id="KW-0324">Glycolysis</keyword>
<evidence type="ECO:0000256" key="2">
    <source>
        <dbReference type="ARBA" id="ARBA00022432"/>
    </source>
</evidence>
<keyword evidence="2 5" id="KW-0312">Gluconeogenesis</keyword>
<feature type="binding site" evidence="5">
    <location>
        <begin position="21"/>
        <end position="22"/>
    </location>
    <ligand>
        <name>substrate</name>
    </ligand>
</feature>
<comment type="caution">
    <text evidence="8">The sequence shown here is derived from an EMBL/GenBank/DDBJ whole genome shotgun (WGS) entry which is preliminary data.</text>
</comment>
<dbReference type="Pfam" id="PF00300">
    <property type="entry name" value="His_Phos_1"/>
    <property type="match status" value="1"/>
</dbReference>
<dbReference type="SUPFAM" id="SSF53254">
    <property type="entry name" value="Phosphoglycerate mutase-like"/>
    <property type="match status" value="1"/>
</dbReference>
<evidence type="ECO:0000313" key="9">
    <source>
        <dbReference type="Proteomes" id="UP000770629"/>
    </source>
</evidence>
<dbReference type="Gene3D" id="3.40.50.1240">
    <property type="entry name" value="Phosphoglycerate mutase-like"/>
    <property type="match status" value="1"/>
</dbReference>
<dbReference type="NCBIfam" id="TIGR01258">
    <property type="entry name" value="pgm_1"/>
    <property type="match status" value="1"/>
</dbReference>
<dbReference type="Proteomes" id="UP000770629">
    <property type="component" value="Unassembled WGS sequence"/>
</dbReference>
<comment type="catalytic activity">
    <reaction evidence="5 6">
        <text>(2R)-2-phosphoglycerate = (2R)-3-phosphoglycerate</text>
        <dbReference type="Rhea" id="RHEA:15901"/>
        <dbReference type="ChEBI" id="CHEBI:58272"/>
        <dbReference type="ChEBI" id="CHEBI:58289"/>
        <dbReference type="EC" id="5.4.2.11"/>
    </reaction>
</comment>
<accession>A0ABS7I8K1</accession>
<reference evidence="8 9" key="1">
    <citation type="submission" date="2020-04" db="EMBL/GenBank/DDBJ databases">
        <title>Global-level population genomics: horizontal gene transfer, symbiosis and evolution in Rhizobia.</title>
        <authorList>
            <person name="Gai Y."/>
        </authorList>
    </citation>
    <scope>NUCLEOTIDE SEQUENCE [LARGE SCALE GENOMIC DNA]</scope>
    <source>
        <strain evidence="8 9">BLR33</strain>
    </source>
</reference>
<feature type="binding site" evidence="5">
    <location>
        <begin position="158"/>
        <end position="159"/>
    </location>
    <ligand>
        <name>substrate</name>
    </ligand>
</feature>
<feature type="binding site" evidence="5">
    <location>
        <position position="98"/>
    </location>
    <ligand>
        <name>substrate</name>
    </ligand>
</feature>
<organism evidence="8 9">
    <name type="scientific">Rhizobium lentis</name>
    <dbReference type="NCBI Taxonomy" id="1138194"/>
    <lineage>
        <taxon>Bacteria</taxon>
        <taxon>Pseudomonadati</taxon>
        <taxon>Pseudomonadota</taxon>
        <taxon>Alphaproteobacteria</taxon>
        <taxon>Hyphomicrobiales</taxon>
        <taxon>Rhizobiaceae</taxon>
        <taxon>Rhizobium/Agrobacterium group</taxon>
        <taxon>Rhizobium</taxon>
    </lineage>
</organism>
<comment type="subunit">
    <text evidence="5">Homodimer.</text>
</comment>
<feature type="binding site" evidence="5">
    <location>
        <begin position="114"/>
        <end position="115"/>
    </location>
    <ligand>
        <name>substrate</name>
    </ligand>
</feature>
<comment type="similarity">
    <text evidence="1 5">Belongs to the phosphoglycerate mutase family. BPG-dependent PGAM subfamily.</text>
</comment>
<dbReference type="GO" id="GO:0004619">
    <property type="term" value="F:phosphoglycerate mutase activity"/>
    <property type="evidence" value="ECO:0007669"/>
    <property type="project" value="UniProtKB-EC"/>
</dbReference>
<evidence type="ECO:0000256" key="7">
    <source>
        <dbReference type="SAM" id="MobiDB-lite"/>
    </source>
</evidence>
<feature type="binding site" evidence="5">
    <location>
        <position position="60"/>
    </location>
    <ligand>
        <name>substrate</name>
    </ligand>
</feature>
<dbReference type="RefSeq" id="WP_221118349.1">
    <property type="nucleotide sequence ID" value="NZ_JABDYF010000001.1"/>
</dbReference>
<evidence type="ECO:0000256" key="6">
    <source>
        <dbReference type="RuleBase" id="RU004512"/>
    </source>
</evidence>
<evidence type="ECO:0000256" key="4">
    <source>
        <dbReference type="ARBA" id="ARBA00023235"/>
    </source>
</evidence>
<comment type="function">
    <text evidence="5 6">Catalyzes the interconversion of 2-phosphoglycerate and 3-phosphoglycerate.</text>
</comment>
<dbReference type="InterPro" id="IPR029033">
    <property type="entry name" value="His_PPase_superfam"/>
</dbReference>
<feature type="binding site" evidence="5">
    <location>
        <begin position="8"/>
        <end position="15"/>
    </location>
    <ligand>
        <name>substrate</name>
    </ligand>
</feature>
<feature type="region of interest" description="Disordered" evidence="7">
    <location>
        <begin position="1"/>
        <end position="35"/>
    </location>
</feature>
<sequence length="208" mass="23317">MSTLVIVRHGQSEGNERNEFTGWKNAPLTNKGRKESREAGERIAAIGISFDAAFCSGLVRSIDTCRAILRETQADRLELSQTEALNERDYGELTGMNKDEARDRWGSDLVQEWRRSYRTRPPGGESISDTSARVLPFLLCEVIPLLLRGRMILLVAHGNSLRVVRQAIDRLTTEQMLSIETPTAVPTIYRIGTDLTLIDKCVLTGDDR</sequence>
<dbReference type="InterPro" id="IPR013078">
    <property type="entry name" value="His_Pase_superF_clade-1"/>
</dbReference>
<feature type="site" description="Transition state stabilizer" evidence="5">
    <location>
        <position position="157"/>
    </location>
</feature>
<feature type="active site" description="Tele-phosphohistidine intermediate" evidence="5">
    <location>
        <position position="9"/>
    </location>
</feature>
<gene>
    <name evidence="5" type="primary">gpmA</name>
    <name evidence="8" type="ORF">HJB60_03115</name>
</gene>
<dbReference type="PIRSF" id="PIRSF000709">
    <property type="entry name" value="6PFK_2-Ptase"/>
    <property type="match status" value="1"/>
</dbReference>
<evidence type="ECO:0000256" key="1">
    <source>
        <dbReference type="ARBA" id="ARBA00006717"/>
    </source>
</evidence>
<evidence type="ECO:0000313" key="8">
    <source>
        <dbReference type="EMBL" id="MBX5088165.1"/>
    </source>
</evidence>
<comment type="pathway">
    <text evidence="5 6">Carbohydrate degradation; glycolysis; pyruvate from D-glyceraldehyde 3-phosphate: step 3/5.</text>
</comment>
<keyword evidence="9" id="KW-1185">Reference proteome</keyword>